<keyword evidence="3" id="KW-1185">Reference proteome</keyword>
<feature type="region of interest" description="Disordered" evidence="1">
    <location>
        <begin position="1"/>
        <end position="27"/>
    </location>
</feature>
<evidence type="ECO:0000313" key="3">
    <source>
        <dbReference type="Proteomes" id="UP001178461"/>
    </source>
</evidence>
<feature type="non-terminal residue" evidence="2">
    <location>
        <position position="1"/>
    </location>
</feature>
<reference evidence="2" key="1">
    <citation type="submission" date="2022-12" db="EMBL/GenBank/DDBJ databases">
        <authorList>
            <person name="Alioto T."/>
            <person name="Alioto T."/>
            <person name="Gomez Garrido J."/>
        </authorList>
    </citation>
    <scope>NUCLEOTIDE SEQUENCE</scope>
</reference>
<feature type="compositionally biased region" description="Basic and acidic residues" evidence="1">
    <location>
        <begin position="70"/>
        <end position="91"/>
    </location>
</feature>
<evidence type="ECO:0000256" key="1">
    <source>
        <dbReference type="SAM" id="MobiDB-lite"/>
    </source>
</evidence>
<name>A0AA35K2Z6_9SAUR</name>
<protein>
    <submittedName>
        <fullName evidence="2">Uncharacterized protein</fullName>
    </submittedName>
</protein>
<dbReference type="EMBL" id="OX395128">
    <property type="protein sequence ID" value="CAI5769857.1"/>
    <property type="molecule type" value="Genomic_DNA"/>
</dbReference>
<evidence type="ECO:0000313" key="2">
    <source>
        <dbReference type="EMBL" id="CAI5769857.1"/>
    </source>
</evidence>
<sequence>AWTQTASKDPLGPFRTERRSLRFLKPPPPRLPAARALCSLGCCALPRPAVRQPKLLCCFQRRRRLLPPRTQREGGREREKRAKDAYKKQYS</sequence>
<accession>A0AA35K2Z6</accession>
<organism evidence="2 3">
    <name type="scientific">Podarcis lilfordi</name>
    <name type="common">Lilford's wall lizard</name>
    <dbReference type="NCBI Taxonomy" id="74358"/>
    <lineage>
        <taxon>Eukaryota</taxon>
        <taxon>Metazoa</taxon>
        <taxon>Chordata</taxon>
        <taxon>Craniata</taxon>
        <taxon>Vertebrata</taxon>
        <taxon>Euteleostomi</taxon>
        <taxon>Lepidosauria</taxon>
        <taxon>Squamata</taxon>
        <taxon>Bifurcata</taxon>
        <taxon>Unidentata</taxon>
        <taxon>Episquamata</taxon>
        <taxon>Laterata</taxon>
        <taxon>Lacertibaenia</taxon>
        <taxon>Lacertidae</taxon>
        <taxon>Podarcis</taxon>
    </lineage>
</organism>
<proteinExistence type="predicted"/>
<dbReference type="AlphaFoldDB" id="A0AA35K2Z6"/>
<feature type="region of interest" description="Disordered" evidence="1">
    <location>
        <begin position="68"/>
        <end position="91"/>
    </location>
</feature>
<dbReference type="Proteomes" id="UP001178461">
    <property type="component" value="Chromosome 3"/>
</dbReference>
<gene>
    <name evidence="2" type="ORF">PODLI_1B034523</name>
</gene>